<evidence type="ECO:0000313" key="10">
    <source>
        <dbReference type="Proteomes" id="UP000064201"/>
    </source>
</evidence>
<dbReference type="InterPro" id="IPR035906">
    <property type="entry name" value="MetI-like_sf"/>
</dbReference>
<dbReference type="CDD" id="cd06261">
    <property type="entry name" value="TM_PBP2"/>
    <property type="match status" value="1"/>
</dbReference>
<keyword evidence="2 7" id="KW-0813">Transport</keyword>
<dbReference type="STRING" id="106634.TVD_08100"/>
<dbReference type="Proteomes" id="UP000064201">
    <property type="component" value="Chromosome"/>
</dbReference>
<dbReference type="OrthoDB" id="8138334at2"/>
<comment type="similarity">
    <text evidence="7">Belongs to the binding-protein-dependent transport system permease family.</text>
</comment>
<proteinExistence type="inferred from homology"/>
<feature type="transmembrane region" description="Helical" evidence="7">
    <location>
        <begin position="248"/>
        <end position="270"/>
    </location>
</feature>
<feature type="domain" description="ABC transmembrane type-1" evidence="8">
    <location>
        <begin position="86"/>
        <end position="266"/>
    </location>
</feature>
<evidence type="ECO:0000256" key="7">
    <source>
        <dbReference type="RuleBase" id="RU363032"/>
    </source>
</evidence>
<feature type="transmembrane region" description="Helical" evidence="7">
    <location>
        <begin position="211"/>
        <end position="236"/>
    </location>
</feature>
<dbReference type="GO" id="GO:0005886">
    <property type="term" value="C:plasma membrane"/>
    <property type="evidence" value="ECO:0007669"/>
    <property type="project" value="UniProtKB-SubCell"/>
</dbReference>
<dbReference type="InterPro" id="IPR000515">
    <property type="entry name" value="MetI-like"/>
</dbReference>
<evidence type="ECO:0000256" key="4">
    <source>
        <dbReference type="ARBA" id="ARBA00022692"/>
    </source>
</evidence>
<evidence type="ECO:0000256" key="5">
    <source>
        <dbReference type="ARBA" id="ARBA00022989"/>
    </source>
</evidence>
<dbReference type="PATRIC" id="fig|106634.4.peg.1652"/>
<dbReference type="SUPFAM" id="SSF161098">
    <property type="entry name" value="MetI-like"/>
    <property type="match status" value="1"/>
</dbReference>
<accession>A0A0G3G279</accession>
<dbReference type="PANTHER" id="PTHR30151:SF25">
    <property type="entry name" value="TAURINE TRANSPORT SYSTEM PERMEASE PROTEIN TAUC"/>
    <property type="match status" value="1"/>
</dbReference>
<organism evidence="9 10">
    <name type="scientific">Thioalkalivibrio versutus</name>
    <dbReference type="NCBI Taxonomy" id="106634"/>
    <lineage>
        <taxon>Bacteria</taxon>
        <taxon>Pseudomonadati</taxon>
        <taxon>Pseudomonadota</taxon>
        <taxon>Gammaproteobacteria</taxon>
        <taxon>Chromatiales</taxon>
        <taxon>Ectothiorhodospiraceae</taxon>
        <taxon>Thioalkalivibrio</taxon>
    </lineage>
</organism>
<dbReference type="Pfam" id="PF00528">
    <property type="entry name" value="BPD_transp_1"/>
    <property type="match status" value="1"/>
</dbReference>
<keyword evidence="3" id="KW-1003">Cell membrane</keyword>
<reference evidence="9 10" key="1">
    <citation type="submission" date="2015-04" db="EMBL/GenBank/DDBJ databases">
        <title>Complete Sequence for the Genome of the Thioalkalivibrio versutus D301.</title>
        <authorList>
            <person name="Mu T."/>
            <person name="Zhou J."/>
            <person name="Xu X."/>
        </authorList>
    </citation>
    <scope>NUCLEOTIDE SEQUENCE [LARGE SCALE GENOMIC DNA]</scope>
    <source>
        <strain evidence="9 10">D301</strain>
    </source>
</reference>
<evidence type="ECO:0000259" key="8">
    <source>
        <dbReference type="PROSITE" id="PS50928"/>
    </source>
</evidence>
<keyword evidence="4 7" id="KW-0812">Transmembrane</keyword>
<dbReference type="PANTHER" id="PTHR30151">
    <property type="entry name" value="ALKANE SULFONATE ABC TRANSPORTER-RELATED, MEMBRANE SUBUNIT"/>
    <property type="match status" value="1"/>
</dbReference>
<feature type="transmembrane region" description="Helical" evidence="7">
    <location>
        <begin position="135"/>
        <end position="163"/>
    </location>
</feature>
<evidence type="ECO:0000313" key="9">
    <source>
        <dbReference type="EMBL" id="AKJ95323.1"/>
    </source>
</evidence>
<evidence type="ECO:0000256" key="2">
    <source>
        <dbReference type="ARBA" id="ARBA00022448"/>
    </source>
</evidence>
<dbReference type="GO" id="GO:0055085">
    <property type="term" value="P:transmembrane transport"/>
    <property type="evidence" value="ECO:0007669"/>
    <property type="project" value="InterPro"/>
</dbReference>
<name>A0A0G3G279_9GAMM</name>
<feature type="transmembrane region" description="Helical" evidence="7">
    <location>
        <begin position="95"/>
        <end position="115"/>
    </location>
</feature>
<dbReference type="RefSeq" id="WP_047251308.1">
    <property type="nucleotide sequence ID" value="NZ_CP011367.1"/>
</dbReference>
<evidence type="ECO:0000256" key="6">
    <source>
        <dbReference type="ARBA" id="ARBA00023136"/>
    </source>
</evidence>
<gene>
    <name evidence="9" type="ORF">TVD_08100</name>
</gene>
<keyword evidence="5 7" id="KW-1133">Transmembrane helix</keyword>
<dbReference type="KEGG" id="tvr:TVD_08100"/>
<dbReference type="GO" id="GO:0010438">
    <property type="term" value="P:cellular response to sulfur starvation"/>
    <property type="evidence" value="ECO:0007669"/>
    <property type="project" value="TreeGrafter"/>
</dbReference>
<evidence type="ECO:0000256" key="1">
    <source>
        <dbReference type="ARBA" id="ARBA00004651"/>
    </source>
</evidence>
<feature type="transmembrane region" description="Helical" evidence="7">
    <location>
        <begin position="60"/>
        <end position="83"/>
    </location>
</feature>
<keyword evidence="10" id="KW-1185">Reference proteome</keyword>
<sequence>MNREATLSVDTATAERLMPLLRLADRARRALQYPALGIAGLFALWYWGGWAIGNNEDTMAFASFAPGPTLAAFWDIVSSGAVWSPIESSLYRVGWGLAYAIAIGVPLGVMIGYFLTLKQVTHVPFQFLRMISPLAWMPVAVLAFATWDAAIIFLIAIAAVWPITYATAHGVQRIDPMWLKVGNNLGANPYHTLRYIVMPAIAQDVFAGIRLAVGVAWIVLVPAEYLGVTSGLGYAINDARDTLEYDKLAAFVLVIGIIGYMLDAICVRLIKRSSYHAEG</sequence>
<dbReference type="Gene3D" id="1.10.3720.10">
    <property type="entry name" value="MetI-like"/>
    <property type="match status" value="1"/>
</dbReference>
<protein>
    <submittedName>
        <fullName evidence="9">Nitrate ABC transporter permease</fullName>
    </submittedName>
</protein>
<dbReference type="EMBL" id="CP011367">
    <property type="protein sequence ID" value="AKJ95323.1"/>
    <property type="molecule type" value="Genomic_DNA"/>
</dbReference>
<dbReference type="AlphaFoldDB" id="A0A0G3G279"/>
<evidence type="ECO:0000256" key="3">
    <source>
        <dbReference type="ARBA" id="ARBA00022475"/>
    </source>
</evidence>
<feature type="transmembrane region" description="Helical" evidence="7">
    <location>
        <begin position="30"/>
        <end position="48"/>
    </location>
</feature>
<dbReference type="PROSITE" id="PS50928">
    <property type="entry name" value="ABC_TM1"/>
    <property type="match status" value="1"/>
</dbReference>
<keyword evidence="6 7" id="KW-0472">Membrane</keyword>
<comment type="subcellular location">
    <subcellularLocation>
        <location evidence="1 7">Cell membrane</location>
        <topology evidence="1 7">Multi-pass membrane protein</topology>
    </subcellularLocation>
</comment>